<dbReference type="Proteomes" id="UP000053577">
    <property type="component" value="Unassembled WGS sequence"/>
</dbReference>
<evidence type="ECO:0000313" key="1">
    <source>
        <dbReference type="EMBL" id="KSV17301.1"/>
    </source>
</evidence>
<accession>A0A0V8M0L0</accession>
<reference evidence="1 2" key="1">
    <citation type="journal article" date="2015" name="Sci. Rep.">
        <title>A comparative genomics and reductive dehalogenase gene transcription study of two chloroethene-respiring bacteria, Dehalococcoides mccartyi strains MB and 11a.</title>
        <authorList>
            <person name="Low A."/>
            <person name="Shen Z."/>
            <person name="Cheng D."/>
            <person name="Rogers M.J."/>
            <person name="Lee P.K."/>
            <person name="He J."/>
        </authorList>
    </citation>
    <scope>NUCLEOTIDE SEQUENCE [LARGE SCALE GENOMIC DNA]</scope>
    <source>
        <strain evidence="1 2">MB</strain>
    </source>
</reference>
<comment type="caution">
    <text evidence="1">The sequence shown here is derived from an EMBL/GenBank/DDBJ whole genome shotgun (WGS) entry which is preliminary data.</text>
</comment>
<dbReference type="PATRIC" id="fig|61435.5.peg.1507"/>
<dbReference type="EMBL" id="JGYD01000025">
    <property type="protein sequence ID" value="KSV17301.1"/>
    <property type="molecule type" value="Genomic_DNA"/>
</dbReference>
<evidence type="ECO:0000313" key="2">
    <source>
        <dbReference type="Proteomes" id="UP000053577"/>
    </source>
</evidence>
<dbReference type="RefSeq" id="WP_058292710.1">
    <property type="nucleotide sequence ID" value="NZ_CP019865.1"/>
</dbReference>
<protein>
    <submittedName>
        <fullName evidence="1">Uncharacterized protein</fullName>
    </submittedName>
</protein>
<organism evidence="1 2">
    <name type="scientific">Dehalococcoides mccartyi</name>
    <dbReference type="NCBI Taxonomy" id="61435"/>
    <lineage>
        <taxon>Bacteria</taxon>
        <taxon>Bacillati</taxon>
        <taxon>Chloroflexota</taxon>
        <taxon>Dehalococcoidia</taxon>
        <taxon>Dehalococcoidales</taxon>
        <taxon>Dehalococcoidaceae</taxon>
        <taxon>Dehalococcoides</taxon>
    </lineage>
</organism>
<dbReference type="AlphaFoldDB" id="A0A0V8M0L0"/>
<gene>
    <name evidence="1" type="ORF">DA01_07685</name>
</gene>
<name>A0A0V8M0L0_9CHLR</name>
<proteinExistence type="predicted"/>
<sequence>MPTKTKETGELPFKPQDRVKLEYLPYLLREMGITEVMEAGFCKAPQAWLSANATKDLIYQFYEDIIKGEIVEETTMNELEGLANMFYTGYEVAQHDISQIFKIPDDSALKEGHVW</sequence>